<evidence type="ECO:0000313" key="1">
    <source>
        <dbReference type="EMBL" id="KAJ7768816.1"/>
    </source>
</evidence>
<sequence>MNTVALPLELERKIFEETALMHKAAIPNLILVARRVLIWIEPLLYRVVCVGKPPLKLGHAILTSDKPPAFFHNAVRHLALLGPPGTSTSIKDDLRLLELCRGIVSFGAYNRNVSGSVLRRLERMDLRRLSLCVNLLFDRAAVNFTHPIFRSLTHLHMFDAVEDGVMELLPFIPTLPALTHLTLDFSIPRDDALEVLARSPRLQLLLVLSLNEELHAPHVHDVRFVTWVYGRYWEIWEGGARGLPDFWALGADFVARKQRGEIEATRYWL</sequence>
<name>A0AAD7JPT5_9AGAR</name>
<protein>
    <submittedName>
        <fullName evidence="1">Uncharacterized protein</fullName>
    </submittedName>
</protein>
<accession>A0AAD7JPT5</accession>
<dbReference type="SUPFAM" id="SSF52047">
    <property type="entry name" value="RNI-like"/>
    <property type="match status" value="1"/>
</dbReference>
<comment type="caution">
    <text evidence="1">The sequence shown here is derived from an EMBL/GenBank/DDBJ whole genome shotgun (WGS) entry which is preliminary data.</text>
</comment>
<proteinExistence type="predicted"/>
<organism evidence="1 2">
    <name type="scientific">Mycena metata</name>
    <dbReference type="NCBI Taxonomy" id="1033252"/>
    <lineage>
        <taxon>Eukaryota</taxon>
        <taxon>Fungi</taxon>
        <taxon>Dikarya</taxon>
        <taxon>Basidiomycota</taxon>
        <taxon>Agaricomycotina</taxon>
        <taxon>Agaricomycetes</taxon>
        <taxon>Agaricomycetidae</taxon>
        <taxon>Agaricales</taxon>
        <taxon>Marasmiineae</taxon>
        <taxon>Mycenaceae</taxon>
        <taxon>Mycena</taxon>
    </lineage>
</organism>
<dbReference type="Proteomes" id="UP001215598">
    <property type="component" value="Unassembled WGS sequence"/>
</dbReference>
<evidence type="ECO:0000313" key="2">
    <source>
        <dbReference type="Proteomes" id="UP001215598"/>
    </source>
</evidence>
<gene>
    <name evidence="1" type="ORF">B0H16DRAFT_271836</name>
</gene>
<reference evidence="1" key="1">
    <citation type="submission" date="2023-03" db="EMBL/GenBank/DDBJ databases">
        <title>Massive genome expansion in bonnet fungi (Mycena s.s.) driven by repeated elements and novel gene families across ecological guilds.</title>
        <authorList>
            <consortium name="Lawrence Berkeley National Laboratory"/>
            <person name="Harder C.B."/>
            <person name="Miyauchi S."/>
            <person name="Viragh M."/>
            <person name="Kuo A."/>
            <person name="Thoen E."/>
            <person name="Andreopoulos B."/>
            <person name="Lu D."/>
            <person name="Skrede I."/>
            <person name="Drula E."/>
            <person name="Henrissat B."/>
            <person name="Morin E."/>
            <person name="Kohler A."/>
            <person name="Barry K."/>
            <person name="LaButti K."/>
            <person name="Morin E."/>
            <person name="Salamov A."/>
            <person name="Lipzen A."/>
            <person name="Mereny Z."/>
            <person name="Hegedus B."/>
            <person name="Baldrian P."/>
            <person name="Stursova M."/>
            <person name="Weitz H."/>
            <person name="Taylor A."/>
            <person name="Grigoriev I.V."/>
            <person name="Nagy L.G."/>
            <person name="Martin F."/>
            <person name="Kauserud H."/>
        </authorList>
    </citation>
    <scope>NUCLEOTIDE SEQUENCE</scope>
    <source>
        <strain evidence="1">CBHHK182m</strain>
    </source>
</reference>
<keyword evidence="2" id="KW-1185">Reference proteome</keyword>
<dbReference type="AlphaFoldDB" id="A0AAD7JPT5"/>
<dbReference type="EMBL" id="JARKIB010000019">
    <property type="protein sequence ID" value="KAJ7768816.1"/>
    <property type="molecule type" value="Genomic_DNA"/>
</dbReference>